<keyword evidence="2" id="KW-1185">Reference proteome</keyword>
<accession>A0ABM9NUB1</accession>
<dbReference type="Pfam" id="PF08922">
    <property type="entry name" value="DUF1905"/>
    <property type="match status" value="1"/>
</dbReference>
<dbReference type="Proteomes" id="UP001497416">
    <property type="component" value="Unassembled WGS sequence"/>
</dbReference>
<dbReference type="InterPro" id="IPR037079">
    <property type="entry name" value="AF2212/PG0164-like_sf"/>
</dbReference>
<proteinExistence type="predicted"/>
<dbReference type="InterPro" id="IPR015018">
    <property type="entry name" value="DUF1905"/>
</dbReference>
<dbReference type="EMBL" id="CAXIXY010000003">
    <property type="protein sequence ID" value="CAL2079336.1"/>
    <property type="molecule type" value="Genomic_DNA"/>
</dbReference>
<dbReference type="RefSeq" id="WP_348710561.1">
    <property type="nucleotide sequence ID" value="NZ_CAXIXY010000003.1"/>
</dbReference>
<organism evidence="1 2">
    <name type="scientific">Tenacibaculum platacis</name>
    <dbReference type="NCBI Taxonomy" id="3137852"/>
    <lineage>
        <taxon>Bacteria</taxon>
        <taxon>Pseudomonadati</taxon>
        <taxon>Bacteroidota</taxon>
        <taxon>Flavobacteriia</taxon>
        <taxon>Flavobacteriales</taxon>
        <taxon>Flavobacteriaceae</taxon>
        <taxon>Tenacibaculum</taxon>
    </lineage>
</organism>
<evidence type="ECO:0000313" key="2">
    <source>
        <dbReference type="Proteomes" id="UP001497416"/>
    </source>
</evidence>
<reference evidence="1 2" key="1">
    <citation type="submission" date="2024-05" db="EMBL/GenBank/DDBJ databases">
        <authorList>
            <person name="Duchaud E."/>
        </authorList>
    </citation>
    <scope>NUCLEOTIDE SEQUENCE [LARGE SCALE GENOMIC DNA]</scope>
    <source>
        <strain evidence="1">Ena-SAMPLE-TAB-13-05-2024-13:56:06:370-140302</strain>
    </source>
</reference>
<dbReference type="SUPFAM" id="SSF141694">
    <property type="entry name" value="AF2212/PG0164-like"/>
    <property type="match status" value="1"/>
</dbReference>
<evidence type="ECO:0008006" key="3">
    <source>
        <dbReference type="Google" id="ProtNLM"/>
    </source>
</evidence>
<comment type="caution">
    <text evidence="1">The sequence shown here is derived from an EMBL/GenBank/DDBJ whole genome shotgun (WGS) entry which is preliminary data.</text>
</comment>
<dbReference type="Gene3D" id="2.40.30.100">
    <property type="entry name" value="AF2212/PG0164-like"/>
    <property type="match status" value="1"/>
</dbReference>
<gene>
    <name evidence="1" type="ORF">T190607A01A_10846</name>
</gene>
<sequence>MNGKITYTFSGKLWRHSPNGGWHFISLPKDISKEIRTQNQWMEEGWGRLKATAEILNLQWNTSIWFDTKIETYLLPIKADIRRKTKIKIDEILDVKIFI</sequence>
<evidence type="ECO:0000313" key="1">
    <source>
        <dbReference type="EMBL" id="CAL2079336.1"/>
    </source>
</evidence>
<protein>
    <recommendedName>
        <fullName evidence="3">DUF1905 domain-containing protein</fullName>
    </recommendedName>
</protein>
<name>A0ABM9NUB1_9FLAO</name>